<accession>A0A835UPE2</accession>
<dbReference type="Proteomes" id="UP000636800">
    <property type="component" value="Unassembled WGS sequence"/>
</dbReference>
<gene>
    <name evidence="3" type="ORF">HPP92_016795</name>
    <name evidence="2" type="ORF">HPP92_017424</name>
</gene>
<dbReference type="Proteomes" id="UP000639772">
    <property type="component" value="Unassembled WGS sequence"/>
</dbReference>
<evidence type="ECO:0000313" key="2">
    <source>
        <dbReference type="EMBL" id="KAG0470724.1"/>
    </source>
</evidence>
<keyword evidence="4" id="KW-1185">Reference proteome</keyword>
<evidence type="ECO:0000313" key="3">
    <source>
        <dbReference type="EMBL" id="KAG0472249.1"/>
    </source>
</evidence>
<evidence type="ECO:0000313" key="4">
    <source>
        <dbReference type="Proteomes" id="UP000636800"/>
    </source>
</evidence>
<reference evidence="4 5" key="1">
    <citation type="journal article" date="2020" name="Nat. Food">
        <title>A phased Vanilla planifolia genome enables genetic improvement of flavour and production.</title>
        <authorList>
            <person name="Hasing T."/>
            <person name="Tang H."/>
            <person name="Brym M."/>
            <person name="Khazi F."/>
            <person name="Huang T."/>
            <person name="Chambers A.H."/>
        </authorList>
    </citation>
    <scope>NUCLEOTIDE SEQUENCE [LARGE SCALE GENOMIC DNA]</scope>
    <source>
        <tissue evidence="2">Leaf</tissue>
    </source>
</reference>
<dbReference type="EMBL" id="JADCNM010000008">
    <property type="protein sequence ID" value="KAG0472249.1"/>
    <property type="molecule type" value="Genomic_DNA"/>
</dbReference>
<name>A0A835UPE2_VANPL</name>
<evidence type="ECO:0000256" key="1">
    <source>
        <dbReference type="SAM" id="MobiDB-lite"/>
    </source>
</evidence>
<comment type="caution">
    <text evidence="2">The sequence shown here is derived from an EMBL/GenBank/DDBJ whole genome shotgun (WGS) entry which is preliminary data.</text>
</comment>
<feature type="region of interest" description="Disordered" evidence="1">
    <location>
        <begin position="46"/>
        <end position="74"/>
    </location>
</feature>
<evidence type="ECO:0000313" key="5">
    <source>
        <dbReference type="Proteomes" id="UP000639772"/>
    </source>
</evidence>
<proteinExistence type="predicted"/>
<organism evidence="2 4">
    <name type="scientific">Vanilla planifolia</name>
    <name type="common">Vanilla</name>
    <dbReference type="NCBI Taxonomy" id="51239"/>
    <lineage>
        <taxon>Eukaryota</taxon>
        <taxon>Viridiplantae</taxon>
        <taxon>Streptophyta</taxon>
        <taxon>Embryophyta</taxon>
        <taxon>Tracheophyta</taxon>
        <taxon>Spermatophyta</taxon>
        <taxon>Magnoliopsida</taxon>
        <taxon>Liliopsida</taxon>
        <taxon>Asparagales</taxon>
        <taxon>Orchidaceae</taxon>
        <taxon>Vanilloideae</taxon>
        <taxon>Vanilleae</taxon>
        <taxon>Vanilla</taxon>
    </lineage>
</organism>
<protein>
    <submittedName>
        <fullName evidence="2">Uncharacterized protein</fullName>
    </submittedName>
</protein>
<dbReference type="EMBL" id="JADCNL010000008">
    <property type="protein sequence ID" value="KAG0470724.1"/>
    <property type="molecule type" value="Genomic_DNA"/>
</dbReference>
<dbReference type="AlphaFoldDB" id="A0A835UPE2"/>
<sequence>MEPDHLYVSEVWGLNPSNPRTYGSREYKGARSEGYLFIEGGKADSMVKAKPKKSTDDISQQETAWSKAKSQEHG</sequence>